<dbReference type="PRINTS" id="PR00411">
    <property type="entry name" value="PNDRDTASEI"/>
</dbReference>
<keyword evidence="3" id="KW-0274">FAD</keyword>
<reference evidence="7" key="2">
    <citation type="submission" date="2020-09" db="EMBL/GenBank/DDBJ databases">
        <authorList>
            <person name="Sun Q."/>
            <person name="Kim S."/>
        </authorList>
    </citation>
    <scope>NUCLEOTIDE SEQUENCE</scope>
    <source>
        <strain evidence="7">KCTC 12368</strain>
    </source>
</reference>
<dbReference type="GO" id="GO:0016651">
    <property type="term" value="F:oxidoreductase activity, acting on NAD(P)H"/>
    <property type="evidence" value="ECO:0007669"/>
    <property type="project" value="TreeGrafter"/>
</dbReference>
<evidence type="ECO:0000313" key="7">
    <source>
        <dbReference type="EMBL" id="GGZ24848.1"/>
    </source>
</evidence>
<dbReference type="GO" id="GO:0005737">
    <property type="term" value="C:cytoplasm"/>
    <property type="evidence" value="ECO:0007669"/>
    <property type="project" value="TreeGrafter"/>
</dbReference>
<keyword evidence="4" id="KW-0560">Oxidoreductase</keyword>
<evidence type="ECO:0000256" key="3">
    <source>
        <dbReference type="ARBA" id="ARBA00022827"/>
    </source>
</evidence>
<evidence type="ECO:0000256" key="4">
    <source>
        <dbReference type="ARBA" id="ARBA00023002"/>
    </source>
</evidence>
<dbReference type="Gene3D" id="3.30.390.30">
    <property type="match status" value="1"/>
</dbReference>
<dbReference type="InterPro" id="IPR016156">
    <property type="entry name" value="FAD/NAD-linked_Rdtase_dimer_sf"/>
</dbReference>
<dbReference type="Gene3D" id="3.50.50.60">
    <property type="entry name" value="FAD/NAD(P)-binding domain"/>
    <property type="match status" value="2"/>
</dbReference>
<dbReference type="SUPFAM" id="SSF51905">
    <property type="entry name" value="FAD/NAD(P)-binding domain"/>
    <property type="match status" value="2"/>
</dbReference>
<sequence length="406" mass="44905">MNQKCIIIGASHGGVNCAFALRKEGYQGSIDLIDADPNLPYHRPPLSKTFLNEDLPISQYSLWAEESYSSENINLHLGKRVLRILPESKTIVLDTGEILPYDQVVLATGAKAIMPSLPGIEEAKNLYTLRTAADVVAIKERLKSLQNPEIAIIGAGFIGLETAASLRKLGHPVSLYEREERILSRVAAQPTADYFSALHQAHGVQLFPGKTLSSVSETGNRVTMIFTDGSTKVADLAIFGIGVRPAVRLAQEAGLTTDSGILIDDHCQSSIADIYALGDCCSFIHPRYRRLVRIESVQNAVDQAKLIAKNIMGQSLSYEALPWFWSDQYDTKLQMVGINQGYDNLVVRRELDNDRKLSVWYFEGTRLLAVDAINNAKAYVLGTKYMKEDRLLDKELLANPEVPLSK</sequence>
<dbReference type="Proteomes" id="UP000619457">
    <property type="component" value="Unassembled WGS sequence"/>
</dbReference>
<feature type="domain" description="FAD/NAD(P)-binding" evidence="5">
    <location>
        <begin position="4"/>
        <end position="304"/>
    </location>
</feature>
<comment type="cofactor">
    <cofactor evidence="1">
        <name>FAD</name>
        <dbReference type="ChEBI" id="CHEBI:57692"/>
    </cofactor>
</comment>
<feature type="domain" description="Reductase C-terminal" evidence="6">
    <location>
        <begin position="323"/>
        <end position="405"/>
    </location>
</feature>
<evidence type="ECO:0000256" key="1">
    <source>
        <dbReference type="ARBA" id="ARBA00001974"/>
    </source>
</evidence>
<dbReference type="InterPro" id="IPR036188">
    <property type="entry name" value="FAD/NAD-bd_sf"/>
</dbReference>
<evidence type="ECO:0000313" key="8">
    <source>
        <dbReference type="Proteomes" id="UP000619457"/>
    </source>
</evidence>
<evidence type="ECO:0000256" key="2">
    <source>
        <dbReference type="ARBA" id="ARBA00022630"/>
    </source>
</evidence>
<dbReference type="AlphaFoldDB" id="A0A918PVN2"/>
<reference evidence="7" key="1">
    <citation type="journal article" date="2014" name="Int. J. Syst. Evol. Microbiol.">
        <title>Complete genome sequence of Corynebacterium casei LMG S-19264T (=DSM 44701T), isolated from a smear-ripened cheese.</title>
        <authorList>
            <consortium name="US DOE Joint Genome Institute (JGI-PGF)"/>
            <person name="Walter F."/>
            <person name="Albersmeier A."/>
            <person name="Kalinowski J."/>
            <person name="Ruckert C."/>
        </authorList>
    </citation>
    <scope>NUCLEOTIDE SEQUENCE</scope>
    <source>
        <strain evidence="7">KCTC 12368</strain>
    </source>
</reference>
<organism evidence="7 8">
    <name type="scientific">Echinicola pacifica</name>
    <dbReference type="NCBI Taxonomy" id="346377"/>
    <lineage>
        <taxon>Bacteria</taxon>
        <taxon>Pseudomonadati</taxon>
        <taxon>Bacteroidota</taxon>
        <taxon>Cytophagia</taxon>
        <taxon>Cytophagales</taxon>
        <taxon>Cyclobacteriaceae</taxon>
        <taxon>Echinicola</taxon>
    </lineage>
</organism>
<dbReference type="PANTHER" id="PTHR43557:SF2">
    <property type="entry name" value="RIESKE DOMAIN-CONTAINING PROTEIN-RELATED"/>
    <property type="match status" value="1"/>
</dbReference>
<keyword evidence="2" id="KW-0285">Flavoprotein</keyword>
<dbReference type="Pfam" id="PF07992">
    <property type="entry name" value="Pyr_redox_2"/>
    <property type="match status" value="1"/>
</dbReference>
<evidence type="ECO:0000259" key="5">
    <source>
        <dbReference type="Pfam" id="PF07992"/>
    </source>
</evidence>
<protein>
    <submittedName>
        <fullName evidence="7">Ferredoxin reductase</fullName>
    </submittedName>
</protein>
<dbReference type="SUPFAM" id="SSF55424">
    <property type="entry name" value="FAD/NAD-linked reductases, dimerisation (C-terminal) domain"/>
    <property type="match status" value="1"/>
</dbReference>
<dbReference type="InterPro" id="IPR050446">
    <property type="entry name" value="FAD-oxidoreductase/Apoptosis"/>
</dbReference>
<proteinExistence type="predicted"/>
<dbReference type="InterPro" id="IPR028202">
    <property type="entry name" value="Reductase_C"/>
</dbReference>
<comment type="caution">
    <text evidence="7">The sequence shown here is derived from an EMBL/GenBank/DDBJ whole genome shotgun (WGS) entry which is preliminary data.</text>
</comment>
<dbReference type="PRINTS" id="PR00368">
    <property type="entry name" value="FADPNR"/>
</dbReference>
<name>A0A918PVN2_9BACT</name>
<dbReference type="PANTHER" id="PTHR43557">
    <property type="entry name" value="APOPTOSIS-INDUCING FACTOR 1"/>
    <property type="match status" value="1"/>
</dbReference>
<dbReference type="EMBL" id="BMWX01000003">
    <property type="protein sequence ID" value="GGZ24848.1"/>
    <property type="molecule type" value="Genomic_DNA"/>
</dbReference>
<dbReference type="InterPro" id="IPR023753">
    <property type="entry name" value="FAD/NAD-binding_dom"/>
</dbReference>
<dbReference type="Pfam" id="PF14759">
    <property type="entry name" value="Reductase_C"/>
    <property type="match status" value="1"/>
</dbReference>
<keyword evidence="8" id="KW-1185">Reference proteome</keyword>
<dbReference type="RefSeq" id="WP_018473470.1">
    <property type="nucleotide sequence ID" value="NZ_BMWX01000003.1"/>
</dbReference>
<accession>A0A918PVN2</accession>
<evidence type="ECO:0000259" key="6">
    <source>
        <dbReference type="Pfam" id="PF14759"/>
    </source>
</evidence>
<gene>
    <name evidence="7" type="ORF">GCM10007049_16580</name>
</gene>